<dbReference type="AlphaFoldDB" id="A0A3D8IY36"/>
<keyword evidence="2" id="KW-1185">Reference proteome</keyword>
<dbReference type="Proteomes" id="UP000256424">
    <property type="component" value="Unassembled WGS sequence"/>
</dbReference>
<protein>
    <submittedName>
        <fullName evidence="1">Uncharacterized protein</fullName>
    </submittedName>
</protein>
<evidence type="ECO:0000313" key="1">
    <source>
        <dbReference type="EMBL" id="RDU69825.1"/>
    </source>
</evidence>
<dbReference type="RefSeq" id="WP_104762766.1">
    <property type="nucleotide sequence ID" value="NZ_FZPM01000007.1"/>
</dbReference>
<gene>
    <name evidence="1" type="ORF">CQA66_08770</name>
</gene>
<proteinExistence type="predicted"/>
<sequence length="81" mass="9409">MQNKDYVILEIFDFQVIIYNDNGNIIAFNNTCPLIKEIPVNALKNVFRILANFILKDIAIIARFHSLLRYGFSLQETLLYG</sequence>
<comment type="caution">
    <text evidence="1">The sequence shown here is derived from an EMBL/GenBank/DDBJ whole genome shotgun (WGS) entry which is preliminary data.</text>
</comment>
<dbReference type="OrthoDB" id="9800167at2"/>
<reference evidence="1 2" key="1">
    <citation type="submission" date="2018-04" db="EMBL/GenBank/DDBJ databases">
        <title>Novel Campyloabacter and Helicobacter Species and Strains.</title>
        <authorList>
            <person name="Mannion A.J."/>
            <person name="Shen Z."/>
            <person name="Fox J.G."/>
        </authorList>
    </citation>
    <scope>NUCLEOTIDE SEQUENCE [LARGE SCALE GENOMIC DNA]</scope>
    <source>
        <strain evidence="1 2">MIT 97-5075</strain>
    </source>
</reference>
<organism evidence="1 2">
    <name type="scientific">Helicobacter aurati</name>
    <dbReference type="NCBI Taxonomy" id="137778"/>
    <lineage>
        <taxon>Bacteria</taxon>
        <taxon>Pseudomonadati</taxon>
        <taxon>Campylobacterota</taxon>
        <taxon>Epsilonproteobacteria</taxon>
        <taxon>Campylobacterales</taxon>
        <taxon>Helicobacteraceae</taxon>
        <taxon>Helicobacter</taxon>
    </lineage>
</organism>
<dbReference type="EMBL" id="NXLW01000024">
    <property type="protein sequence ID" value="RDU69825.1"/>
    <property type="molecule type" value="Genomic_DNA"/>
</dbReference>
<name>A0A3D8IY36_9HELI</name>
<accession>A0A3D8IY36</accession>
<evidence type="ECO:0000313" key="2">
    <source>
        <dbReference type="Proteomes" id="UP000256424"/>
    </source>
</evidence>